<dbReference type="RefSeq" id="WP_302880396.1">
    <property type="nucleotide sequence ID" value="NZ_JAUMKJ010000036.1"/>
</dbReference>
<feature type="transmembrane region" description="Helical" evidence="7">
    <location>
        <begin position="87"/>
        <end position="105"/>
    </location>
</feature>
<name>A0ABT8VGN9_9BACL</name>
<feature type="compositionally biased region" description="Basic and acidic residues" evidence="6">
    <location>
        <begin position="254"/>
        <end position="266"/>
    </location>
</feature>
<evidence type="ECO:0000256" key="6">
    <source>
        <dbReference type="SAM" id="MobiDB-lite"/>
    </source>
</evidence>
<dbReference type="PANTHER" id="PTHR43478:SF1">
    <property type="entry name" value="NA+_H+ ANTIPORTER NHAC-LIKE C-TERMINAL DOMAIN-CONTAINING PROTEIN"/>
    <property type="match status" value="1"/>
</dbReference>
<sequence>MKNKNTYIYAGILATFVAVAFGAPTNPGTYGAWSLIPPVVMFAFILLTQKVLEGFVWGGLLAVFMKYKWSFLLTYNEKLLKQVTTEGNLWLILVLLTIGSIVAILDKSGLSRQFGLWAGSKAKSGNMALVINYLMGFFLSFDLYLSSSTVGTCMTPVNDKYKTPREKTAYVTLSTAITLTHLYPIGTGAIFIAGLLVTNGYAAEGEGIQAFTGLVPLLFFPLAFLLVTLLNVVGVLPDIGSMKQAYAKRDDAELKAASHTTEHEPEQAEGQTAAEQASDRSQGDSAGKPSPHLIYFFLPIVIFIVSTIYFKSNTQLGAFITILATGVIYVARGIFTAETYIATVLDGMKNMLELAVIMATAFVLADSITDIGFTNYVVGIVSVFVIPNGCRLSFSWYSRLRNFWLR</sequence>
<feature type="transmembrane region" description="Helical" evidence="7">
    <location>
        <begin position="376"/>
        <end position="397"/>
    </location>
</feature>
<evidence type="ECO:0000256" key="1">
    <source>
        <dbReference type="ARBA" id="ARBA00004651"/>
    </source>
</evidence>
<dbReference type="PANTHER" id="PTHR43478">
    <property type="entry name" value="NA+/H+ ANTIPORTER-RELATED"/>
    <property type="match status" value="1"/>
</dbReference>
<feature type="transmembrane region" description="Helical" evidence="7">
    <location>
        <begin position="170"/>
        <end position="197"/>
    </location>
</feature>
<feature type="transmembrane region" description="Helical" evidence="7">
    <location>
        <begin position="125"/>
        <end position="145"/>
    </location>
</feature>
<feature type="transmembrane region" description="Helical" evidence="7">
    <location>
        <begin position="347"/>
        <end position="364"/>
    </location>
</feature>
<keyword evidence="10" id="KW-1185">Reference proteome</keyword>
<evidence type="ECO:0000256" key="5">
    <source>
        <dbReference type="ARBA" id="ARBA00023136"/>
    </source>
</evidence>
<feature type="domain" description="Na+/H+ antiporter NhaC-like C-terminal" evidence="8">
    <location>
        <begin position="218"/>
        <end position="387"/>
    </location>
</feature>
<evidence type="ECO:0000259" key="8">
    <source>
        <dbReference type="Pfam" id="PF03553"/>
    </source>
</evidence>
<feature type="transmembrane region" description="Helical" evidence="7">
    <location>
        <begin position="316"/>
        <end position="335"/>
    </location>
</feature>
<gene>
    <name evidence="9" type="ORF">Q3C12_24295</name>
</gene>
<evidence type="ECO:0000256" key="7">
    <source>
        <dbReference type="SAM" id="Phobius"/>
    </source>
</evidence>
<evidence type="ECO:0000313" key="9">
    <source>
        <dbReference type="EMBL" id="MDO3680137.1"/>
    </source>
</evidence>
<accession>A0ABT8VGN9</accession>
<evidence type="ECO:0000256" key="3">
    <source>
        <dbReference type="ARBA" id="ARBA00022692"/>
    </source>
</evidence>
<keyword evidence="5 7" id="KW-0472">Membrane</keyword>
<dbReference type="InterPro" id="IPR018461">
    <property type="entry name" value="Na/H_Antiport_NhaC-like_C"/>
</dbReference>
<feature type="transmembrane region" description="Helical" evidence="7">
    <location>
        <begin position="217"/>
        <end position="239"/>
    </location>
</feature>
<reference evidence="9" key="1">
    <citation type="submission" date="2023-07" db="EMBL/GenBank/DDBJ databases">
        <authorList>
            <person name="Aktuganov G."/>
            <person name="Boyko T."/>
            <person name="Delegan Y."/>
            <person name="Galimzianova N."/>
            <person name="Gilvanova E."/>
            <person name="Korobov V."/>
            <person name="Kuzmina L."/>
            <person name="Melentiev A."/>
            <person name="Milman P."/>
            <person name="Ryabova A."/>
            <person name="Stupak E."/>
            <person name="Yasakov T."/>
            <person name="Zharikova N."/>
            <person name="Zhurenko E."/>
        </authorList>
    </citation>
    <scope>NUCLEOTIDE SEQUENCE</scope>
    <source>
        <strain evidence="9">IB-739</strain>
    </source>
</reference>
<comment type="caution">
    <text evidence="9">The sequence shown here is derived from an EMBL/GenBank/DDBJ whole genome shotgun (WGS) entry which is preliminary data.</text>
</comment>
<dbReference type="Pfam" id="PF03553">
    <property type="entry name" value="Na_H_antiporter"/>
    <property type="match status" value="1"/>
</dbReference>
<protein>
    <recommendedName>
        <fullName evidence="8">Na+/H+ antiporter NhaC-like C-terminal domain-containing protein</fullName>
    </recommendedName>
</protein>
<keyword evidence="2" id="KW-1003">Cell membrane</keyword>
<feature type="transmembrane region" description="Helical" evidence="7">
    <location>
        <begin position="6"/>
        <end position="23"/>
    </location>
</feature>
<organism evidence="9 10">
    <name type="scientific">Paenibacillus ehimensis</name>
    <dbReference type="NCBI Taxonomy" id="79264"/>
    <lineage>
        <taxon>Bacteria</taxon>
        <taxon>Bacillati</taxon>
        <taxon>Bacillota</taxon>
        <taxon>Bacilli</taxon>
        <taxon>Bacillales</taxon>
        <taxon>Paenibacillaceae</taxon>
        <taxon>Paenibacillus</taxon>
    </lineage>
</organism>
<evidence type="ECO:0000313" key="10">
    <source>
        <dbReference type="Proteomes" id="UP001168883"/>
    </source>
</evidence>
<evidence type="ECO:0000256" key="2">
    <source>
        <dbReference type="ARBA" id="ARBA00022475"/>
    </source>
</evidence>
<feature type="region of interest" description="Disordered" evidence="6">
    <location>
        <begin position="254"/>
        <end position="286"/>
    </location>
</feature>
<keyword evidence="3 7" id="KW-0812">Transmembrane</keyword>
<comment type="subcellular location">
    <subcellularLocation>
        <location evidence="1">Cell membrane</location>
        <topology evidence="1">Multi-pass membrane protein</topology>
    </subcellularLocation>
</comment>
<keyword evidence="4 7" id="KW-1133">Transmembrane helix</keyword>
<dbReference type="EMBL" id="JAUMKJ010000036">
    <property type="protein sequence ID" value="MDO3680137.1"/>
    <property type="molecule type" value="Genomic_DNA"/>
</dbReference>
<feature type="transmembrane region" description="Helical" evidence="7">
    <location>
        <begin position="293"/>
        <end position="310"/>
    </location>
</feature>
<evidence type="ECO:0000256" key="4">
    <source>
        <dbReference type="ARBA" id="ARBA00022989"/>
    </source>
</evidence>
<proteinExistence type="predicted"/>
<dbReference type="Proteomes" id="UP001168883">
    <property type="component" value="Unassembled WGS sequence"/>
</dbReference>